<reference evidence="3" key="1">
    <citation type="journal article" date="2015" name="Nature">
        <title>Complex archaea that bridge the gap between prokaryotes and eukaryotes.</title>
        <authorList>
            <person name="Spang A."/>
            <person name="Saw J.H."/>
            <person name="Jorgensen S.L."/>
            <person name="Zaremba-Niedzwiedzka K."/>
            <person name="Martijn J."/>
            <person name="Lind A.E."/>
            <person name="van Eijk R."/>
            <person name="Schleper C."/>
            <person name="Guy L."/>
            <person name="Ettema T.J."/>
        </authorList>
    </citation>
    <scope>NUCLEOTIDE SEQUENCE</scope>
</reference>
<dbReference type="Pfam" id="PF00106">
    <property type="entry name" value="adh_short"/>
    <property type="match status" value="1"/>
</dbReference>
<dbReference type="SUPFAM" id="SSF51735">
    <property type="entry name" value="NAD(P)-binding Rossmann-fold domains"/>
    <property type="match status" value="1"/>
</dbReference>
<protein>
    <submittedName>
        <fullName evidence="3">Uncharacterized protein</fullName>
    </submittedName>
</protein>
<dbReference type="PROSITE" id="PS00061">
    <property type="entry name" value="ADH_SHORT"/>
    <property type="match status" value="1"/>
</dbReference>
<dbReference type="InterPro" id="IPR020904">
    <property type="entry name" value="Sc_DH/Rdtase_CS"/>
</dbReference>
<sequence length="285" mass="32455">MKKKWYKGKVFVITGASGDIGSEVCRLFAPLGMRMYLLDLPGQALDDLVEELKEFRAEFVEKKAFDVTNQEQVKSVIKEIGEKEKFIDILFNNAGIGNTCSITNGGTFEEYRRLMSINVDGMWLVLQAALPYIGRPAPTEENPEKREGQLIFSSSSAGKVGIPNMAAYCMSKHAIIAMADSIRLEYKMSNHNIQVITTCAAPIKTKFWDSTPELKEWVNNYEKKGFLYKYLEAKDVAKRVMKASRKYKREVFIPRWWWLLASLNGASHRTAGKFLMKIKKSKPKV</sequence>
<comment type="similarity">
    <text evidence="1">Belongs to the short-chain dehydrogenases/reductases (SDR) family.</text>
</comment>
<accession>A0A0F9R2N6</accession>
<dbReference type="PRINTS" id="PR00081">
    <property type="entry name" value="GDHRDH"/>
</dbReference>
<dbReference type="InterPro" id="IPR036291">
    <property type="entry name" value="NAD(P)-bd_dom_sf"/>
</dbReference>
<dbReference type="PANTHER" id="PTHR24322">
    <property type="entry name" value="PKSB"/>
    <property type="match status" value="1"/>
</dbReference>
<evidence type="ECO:0000256" key="1">
    <source>
        <dbReference type="ARBA" id="ARBA00006484"/>
    </source>
</evidence>
<dbReference type="AlphaFoldDB" id="A0A0F9R2N6"/>
<gene>
    <name evidence="3" type="ORF">LCGC14_0646990</name>
</gene>
<evidence type="ECO:0000313" key="3">
    <source>
        <dbReference type="EMBL" id="KKN49019.1"/>
    </source>
</evidence>
<dbReference type="GO" id="GO:0016616">
    <property type="term" value="F:oxidoreductase activity, acting on the CH-OH group of donors, NAD or NADP as acceptor"/>
    <property type="evidence" value="ECO:0007669"/>
    <property type="project" value="TreeGrafter"/>
</dbReference>
<dbReference type="InterPro" id="IPR002347">
    <property type="entry name" value="SDR_fam"/>
</dbReference>
<dbReference type="EMBL" id="LAZR01001190">
    <property type="protein sequence ID" value="KKN49019.1"/>
    <property type="molecule type" value="Genomic_DNA"/>
</dbReference>
<dbReference type="Gene3D" id="3.40.50.720">
    <property type="entry name" value="NAD(P)-binding Rossmann-like Domain"/>
    <property type="match status" value="1"/>
</dbReference>
<proteinExistence type="inferred from homology"/>
<comment type="caution">
    <text evidence="3">The sequence shown here is derived from an EMBL/GenBank/DDBJ whole genome shotgun (WGS) entry which is preliminary data.</text>
</comment>
<dbReference type="PANTHER" id="PTHR24322:SF736">
    <property type="entry name" value="RETINOL DEHYDROGENASE 10"/>
    <property type="match status" value="1"/>
</dbReference>
<keyword evidence="2" id="KW-0560">Oxidoreductase</keyword>
<evidence type="ECO:0000256" key="2">
    <source>
        <dbReference type="ARBA" id="ARBA00023002"/>
    </source>
</evidence>
<name>A0A0F9R2N6_9ZZZZ</name>
<organism evidence="3">
    <name type="scientific">marine sediment metagenome</name>
    <dbReference type="NCBI Taxonomy" id="412755"/>
    <lineage>
        <taxon>unclassified sequences</taxon>
        <taxon>metagenomes</taxon>
        <taxon>ecological metagenomes</taxon>
    </lineage>
</organism>